<evidence type="ECO:0000256" key="3">
    <source>
        <dbReference type="HAMAP-Rule" id="MF_00376"/>
    </source>
</evidence>
<comment type="similarity">
    <text evidence="3">Belongs to the CoaE family.</text>
</comment>
<name>A0ABV1J596_9FIRM</name>
<evidence type="ECO:0000256" key="1">
    <source>
        <dbReference type="ARBA" id="ARBA00022741"/>
    </source>
</evidence>
<dbReference type="EMBL" id="JBBNPS010000006">
    <property type="protein sequence ID" value="MEQ3353356.1"/>
    <property type="molecule type" value="Genomic_DNA"/>
</dbReference>
<reference evidence="5 6" key="1">
    <citation type="submission" date="2024-04" db="EMBL/GenBank/DDBJ databases">
        <title>Human intestinal bacterial collection.</title>
        <authorList>
            <person name="Pauvert C."/>
            <person name="Hitch T.C.A."/>
            <person name="Clavel T."/>
        </authorList>
    </citation>
    <scope>NUCLEOTIDE SEQUENCE [LARGE SCALE GENOMIC DNA]</scope>
    <source>
        <strain evidence="5 6">CLA-SR-H026</strain>
    </source>
</reference>
<dbReference type="PANTHER" id="PTHR10695">
    <property type="entry name" value="DEPHOSPHO-COA KINASE-RELATED"/>
    <property type="match status" value="1"/>
</dbReference>
<dbReference type="Gene3D" id="3.40.50.300">
    <property type="entry name" value="P-loop containing nucleotide triphosphate hydrolases"/>
    <property type="match status" value="1"/>
</dbReference>
<dbReference type="CDD" id="cd02022">
    <property type="entry name" value="DPCK"/>
    <property type="match status" value="1"/>
</dbReference>
<dbReference type="InterPro" id="IPR001977">
    <property type="entry name" value="Depp_CoAkinase"/>
</dbReference>
<dbReference type="HAMAP" id="MF_00376">
    <property type="entry name" value="Dephospho_CoA_kinase"/>
    <property type="match status" value="1"/>
</dbReference>
<dbReference type="RefSeq" id="WP_349053708.1">
    <property type="nucleotide sequence ID" value="NZ_JBBNPS010000006.1"/>
</dbReference>
<comment type="function">
    <text evidence="3">Catalyzes the phosphorylation of the 3'-hydroxyl group of dephosphocoenzyme A to form coenzyme A.</text>
</comment>
<keyword evidence="1 3" id="KW-0547">Nucleotide-binding</keyword>
<keyword evidence="3 5" id="KW-0808">Transferase</keyword>
<dbReference type="InterPro" id="IPR027417">
    <property type="entry name" value="P-loop_NTPase"/>
</dbReference>
<evidence type="ECO:0000313" key="6">
    <source>
        <dbReference type="Proteomes" id="UP001481872"/>
    </source>
</evidence>
<keyword evidence="6" id="KW-1185">Reference proteome</keyword>
<keyword evidence="3 5" id="KW-0418">Kinase</keyword>
<comment type="caution">
    <text evidence="5">The sequence shown here is derived from an EMBL/GenBank/DDBJ whole genome shotgun (WGS) entry which is preliminary data.</text>
</comment>
<accession>A0ABV1J596</accession>
<evidence type="ECO:0000256" key="2">
    <source>
        <dbReference type="ARBA" id="ARBA00022840"/>
    </source>
</evidence>
<comment type="subcellular location">
    <subcellularLocation>
        <location evidence="3">Cytoplasm</location>
    </subcellularLocation>
</comment>
<organism evidence="5 6">
    <name type="scientific">Aedoeadaptatus acetigenes</name>
    <dbReference type="NCBI Taxonomy" id="2981723"/>
    <lineage>
        <taxon>Bacteria</taxon>
        <taxon>Bacillati</taxon>
        <taxon>Bacillota</taxon>
        <taxon>Tissierellia</taxon>
        <taxon>Tissierellales</taxon>
        <taxon>Peptoniphilaceae</taxon>
        <taxon>Aedoeadaptatus</taxon>
    </lineage>
</organism>
<dbReference type="SUPFAM" id="SSF52540">
    <property type="entry name" value="P-loop containing nucleoside triphosphate hydrolases"/>
    <property type="match status" value="1"/>
</dbReference>
<feature type="binding site" evidence="3">
    <location>
        <begin position="13"/>
        <end position="18"/>
    </location>
    <ligand>
        <name>ATP</name>
        <dbReference type="ChEBI" id="CHEBI:30616"/>
    </ligand>
</feature>
<proteinExistence type="inferred from homology"/>
<dbReference type="EC" id="2.7.1.24" evidence="3 4"/>
<protein>
    <recommendedName>
        <fullName evidence="3 4">Dephospho-CoA kinase</fullName>
        <ecNumber evidence="3 4">2.7.1.24</ecNumber>
    </recommendedName>
    <alternativeName>
        <fullName evidence="3">Dephosphocoenzyme A kinase</fullName>
    </alternativeName>
</protein>
<keyword evidence="3" id="KW-0963">Cytoplasm</keyword>
<comment type="catalytic activity">
    <reaction evidence="3">
        <text>3'-dephospho-CoA + ATP = ADP + CoA + H(+)</text>
        <dbReference type="Rhea" id="RHEA:18245"/>
        <dbReference type="ChEBI" id="CHEBI:15378"/>
        <dbReference type="ChEBI" id="CHEBI:30616"/>
        <dbReference type="ChEBI" id="CHEBI:57287"/>
        <dbReference type="ChEBI" id="CHEBI:57328"/>
        <dbReference type="ChEBI" id="CHEBI:456216"/>
        <dbReference type="EC" id="2.7.1.24"/>
    </reaction>
</comment>
<gene>
    <name evidence="3 5" type="primary">coaE</name>
    <name evidence="5" type="ORF">AAA081_03440</name>
</gene>
<dbReference type="NCBIfam" id="TIGR00152">
    <property type="entry name" value="dephospho-CoA kinase"/>
    <property type="match status" value="1"/>
</dbReference>
<dbReference type="Proteomes" id="UP001481872">
    <property type="component" value="Unassembled WGS sequence"/>
</dbReference>
<keyword evidence="2 3" id="KW-0067">ATP-binding</keyword>
<dbReference type="GO" id="GO:0004140">
    <property type="term" value="F:dephospho-CoA kinase activity"/>
    <property type="evidence" value="ECO:0007669"/>
    <property type="project" value="UniProtKB-EC"/>
</dbReference>
<dbReference type="Pfam" id="PF01121">
    <property type="entry name" value="CoaE"/>
    <property type="match status" value="1"/>
</dbReference>
<sequence length="203" mass="22404">MKQNKIGITGSIASGKSVLTAYLLGLGFPVIDADAIARDLVHPGSDTLKEIADIFGEDMILSDGNLDRDKLGKRVFSDEDARNRLNDIMHPAIVSAMLDLSENFHGLVFYDVPLLFEQIDDIKESGLEFDAIWLVDADEDVQLARLMARDGIDEAYAKEKIASQMPLEEKKKLATVVFDNSGDLMNLYNQVDDALEALPGENM</sequence>
<dbReference type="PANTHER" id="PTHR10695:SF46">
    <property type="entry name" value="BIFUNCTIONAL COENZYME A SYNTHASE-RELATED"/>
    <property type="match status" value="1"/>
</dbReference>
<evidence type="ECO:0000313" key="5">
    <source>
        <dbReference type="EMBL" id="MEQ3353356.1"/>
    </source>
</evidence>
<comment type="pathway">
    <text evidence="3">Cofactor biosynthesis; coenzyme A biosynthesis; CoA from (R)-pantothenate: step 5/5.</text>
</comment>
<keyword evidence="3" id="KW-0173">Coenzyme A biosynthesis</keyword>
<evidence type="ECO:0000256" key="4">
    <source>
        <dbReference type="NCBIfam" id="TIGR00152"/>
    </source>
</evidence>
<dbReference type="PROSITE" id="PS51219">
    <property type="entry name" value="DPCK"/>
    <property type="match status" value="1"/>
</dbReference>